<evidence type="ECO:0000313" key="1">
    <source>
        <dbReference type="EMBL" id="ADR35352.1"/>
    </source>
</evidence>
<protein>
    <submittedName>
        <fullName evidence="1">Transcriptional regulator, XRE family</fullName>
    </submittedName>
</protein>
<dbReference type="AlphaFoldDB" id="E4U3T6"/>
<dbReference type="HOGENOM" id="CLU_2144580_0_0_7"/>
<dbReference type="EMBL" id="CP002357">
    <property type="protein sequence ID" value="ADR35352.1"/>
    <property type="molecule type" value="Genomic_DNA"/>
</dbReference>
<name>E4U3T6_SULKY</name>
<dbReference type="InterPro" id="IPR010982">
    <property type="entry name" value="Lambda_DNA-bd_dom_sf"/>
</dbReference>
<keyword evidence="1" id="KW-0614">Plasmid</keyword>
<accession>E4U3T6</accession>
<evidence type="ECO:0000313" key="2">
    <source>
        <dbReference type="Proteomes" id="UP000008721"/>
    </source>
</evidence>
<dbReference type="RefSeq" id="WP_013449964.1">
    <property type="nucleotide sequence ID" value="NC_014755.1"/>
</dbReference>
<dbReference type="SUPFAM" id="SSF47413">
    <property type="entry name" value="lambda repressor-like DNA-binding domains"/>
    <property type="match status" value="1"/>
</dbReference>
<sequence>MRFSLLSDEEILKELAHRIDRRRREKEISDADLVEKSGTNIATLKRFRANKGTISLTSFIRILRGLGELDALNALLESTQTFSPSQQIEKPLKKRIYKKKSKPSNFQWGDE</sequence>
<organism evidence="1 2">
    <name type="scientific">Sulfuricurvum kujiense (strain ATCC BAA-921 / DSM 16994 / JCM 11577 / YK-1)</name>
    <dbReference type="NCBI Taxonomy" id="709032"/>
    <lineage>
        <taxon>Bacteria</taxon>
        <taxon>Pseudomonadati</taxon>
        <taxon>Campylobacterota</taxon>
        <taxon>Epsilonproteobacteria</taxon>
        <taxon>Campylobacterales</taxon>
        <taxon>Sulfurimonadaceae</taxon>
        <taxon>Sulfuricurvum</taxon>
    </lineage>
</organism>
<gene>
    <name evidence="1" type="ordered locus">Sulku_2702</name>
</gene>
<dbReference type="GO" id="GO:0003677">
    <property type="term" value="F:DNA binding"/>
    <property type="evidence" value="ECO:0007669"/>
    <property type="project" value="InterPro"/>
</dbReference>
<keyword evidence="2" id="KW-1185">Reference proteome</keyword>
<dbReference type="Proteomes" id="UP000008721">
    <property type="component" value="Plasmid pSULKU02"/>
</dbReference>
<dbReference type="KEGG" id="sku:Sulku_2702"/>
<geneLocation type="plasmid" evidence="1 2">
    <name>pSULKU02</name>
</geneLocation>
<proteinExistence type="predicted"/>
<dbReference type="Gene3D" id="1.10.260.40">
    <property type="entry name" value="lambda repressor-like DNA-binding domains"/>
    <property type="match status" value="1"/>
</dbReference>
<reference evidence="1 2" key="1">
    <citation type="journal article" date="2012" name="Stand. Genomic Sci.">
        <title>Complete genome sequence of the sulfur compounds oxidizing chemolithoautotroph Sulfuricurvum kujiense type strain (YK-1(T)).</title>
        <authorList>
            <person name="Han C."/>
            <person name="Kotsyurbenko O."/>
            <person name="Chertkov O."/>
            <person name="Held B."/>
            <person name="Lapidus A."/>
            <person name="Nolan M."/>
            <person name="Lucas S."/>
            <person name="Hammon N."/>
            <person name="Deshpande S."/>
            <person name="Cheng J.F."/>
            <person name="Tapia R."/>
            <person name="Goodwin L.A."/>
            <person name="Pitluck S."/>
            <person name="Liolios K."/>
            <person name="Pagani I."/>
            <person name="Ivanova N."/>
            <person name="Mavromatis K."/>
            <person name="Mikhailova N."/>
            <person name="Pati A."/>
            <person name="Chen A."/>
            <person name="Palaniappan K."/>
            <person name="Land M."/>
            <person name="Hauser L."/>
            <person name="Chang Y.J."/>
            <person name="Jeffries C.D."/>
            <person name="Brambilla E.M."/>
            <person name="Rohde M."/>
            <person name="Spring S."/>
            <person name="Sikorski J."/>
            <person name="Goker M."/>
            <person name="Woyke T."/>
            <person name="Bristow J."/>
            <person name="Eisen J.A."/>
            <person name="Markowitz V."/>
            <person name="Hugenholtz P."/>
            <person name="Kyrpides N.C."/>
            <person name="Klenk H.P."/>
            <person name="Detter J.C."/>
        </authorList>
    </citation>
    <scope>NUCLEOTIDE SEQUENCE [LARGE SCALE GENOMIC DNA]</scope>
    <source>
        <strain evidence="2">ATCC BAA-921 / DSM 16994 / JCM 11577 / YK-1</strain>
    </source>
</reference>
<dbReference type="OrthoDB" id="595416at2"/>